<dbReference type="Proteomes" id="UP000260640">
    <property type="component" value="Unassembled WGS sequence"/>
</dbReference>
<accession>A0A3E4JI67</accession>
<reference evidence="1 2" key="1">
    <citation type="submission" date="2018-08" db="EMBL/GenBank/DDBJ databases">
        <title>A genome reference for cultivated species of the human gut microbiota.</title>
        <authorList>
            <person name="Zou Y."/>
            <person name="Xue W."/>
            <person name="Luo G."/>
        </authorList>
    </citation>
    <scope>NUCLEOTIDE SEQUENCE [LARGE SCALE GENOMIC DNA]</scope>
    <source>
        <strain evidence="1 2">TM05-16</strain>
    </source>
</reference>
<comment type="caution">
    <text evidence="1">The sequence shown here is derived from an EMBL/GenBank/DDBJ whole genome shotgun (WGS) entry which is preliminary data.</text>
</comment>
<name>A0A3E4JI67_PHOVU</name>
<dbReference type="Gene3D" id="2.40.160.10">
    <property type="entry name" value="Porin"/>
    <property type="match status" value="1"/>
</dbReference>
<dbReference type="RefSeq" id="WP_117700080.1">
    <property type="nucleotide sequence ID" value="NZ_JAKKXI010000008.1"/>
</dbReference>
<evidence type="ECO:0008006" key="3">
    <source>
        <dbReference type="Google" id="ProtNLM"/>
    </source>
</evidence>
<dbReference type="AlphaFoldDB" id="A0A3E4JI67"/>
<protein>
    <recommendedName>
        <fullName evidence="3">Porin</fullName>
    </recommendedName>
</protein>
<evidence type="ECO:0000313" key="2">
    <source>
        <dbReference type="Proteomes" id="UP000260640"/>
    </source>
</evidence>
<gene>
    <name evidence="1" type="ORF">DXD46_14365</name>
</gene>
<proteinExistence type="predicted"/>
<dbReference type="InterPro" id="IPR023614">
    <property type="entry name" value="Porin_dom_sf"/>
</dbReference>
<sequence>MWGKDGSINRRGFYALGYWFAIPSRLAVVAKLKRYEADTAVSDSEMIYTVGGAYHITPKTRIMLNYAHFSYEKSVSVNELWAMPQIGF</sequence>
<evidence type="ECO:0000313" key="1">
    <source>
        <dbReference type="EMBL" id="RGJ84261.1"/>
    </source>
</evidence>
<organism evidence="1 2">
    <name type="scientific">Phocaeicola vulgatus</name>
    <name type="common">Bacteroides vulgatus</name>
    <dbReference type="NCBI Taxonomy" id="821"/>
    <lineage>
        <taxon>Bacteria</taxon>
        <taxon>Pseudomonadati</taxon>
        <taxon>Bacteroidota</taxon>
        <taxon>Bacteroidia</taxon>
        <taxon>Bacteroidales</taxon>
        <taxon>Bacteroidaceae</taxon>
        <taxon>Phocaeicola</taxon>
    </lineage>
</organism>
<dbReference type="EMBL" id="QSPP01000050">
    <property type="protein sequence ID" value="RGJ84261.1"/>
    <property type="molecule type" value="Genomic_DNA"/>
</dbReference>